<dbReference type="GeneID" id="94831780"/>
<keyword evidence="2" id="KW-1185">Reference proteome</keyword>
<dbReference type="AlphaFoldDB" id="A0A1J4KZI3"/>
<dbReference type="Proteomes" id="UP000179807">
    <property type="component" value="Unassembled WGS sequence"/>
</dbReference>
<proteinExistence type="predicted"/>
<evidence type="ECO:0000313" key="1">
    <source>
        <dbReference type="EMBL" id="OHT16562.1"/>
    </source>
</evidence>
<comment type="caution">
    <text evidence="1">The sequence shown here is derived from an EMBL/GenBank/DDBJ whole genome shotgun (WGS) entry which is preliminary data.</text>
</comment>
<sequence length="242" mass="28826">MCSLLKRERNTNHSTKLVYRTVTPRDFPLNEEEMIFFEQTISESENASESEKDSKPKSYIKVSKDNRYWLLLRKIILSTSRKVLDDIFTKDNEIKIDQINEVYDIFHYQIDMDFYCKIDIKAKPQYMKQKKLSSYLSHIEKKLNQIKNSQFTWQHSCSLFSNLRFPDVKFLIIGRPLNNNDNEMINNLKSIQKCIDKVSLVMQNNYNAIRESKRSQQQLVLLLHYKFKCSSQKQIKLANSML</sequence>
<name>A0A1J4KZI3_9EUKA</name>
<dbReference type="EMBL" id="MLAK01000100">
    <property type="protein sequence ID" value="OHT16562.1"/>
    <property type="molecule type" value="Genomic_DNA"/>
</dbReference>
<protein>
    <submittedName>
        <fullName evidence="1">Uncharacterized protein</fullName>
    </submittedName>
</protein>
<evidence type="ECO:0000313" key="2">
    <source>
        <dbReference type="Proteomes" id="UP000179807"/>
    </source>
</evidence>
<accession>A0A1J4KZI3</accession>
<dbReference type="RefSeq" id="XP_068369698.1">
    <property type="nucleotide sequence ID" value="XM_068497076.1"/>
</dbReference>
<organism evidence="1 2">
    <name type="scientific">Tritrichomonas foetus</name>
    <dbReference type="NCBI Taxonomy" id="1144522"/>
    <lineage>
        <taxon>Eukaryota</taxon>
        <taxon>Metamonada</taxon>
        <taxon>Parabasalia</taxon>
        <taxon>Tritrichomonadida</taxon>
        <taxon>Tritrichomonadidae</taxon>
        <taxon>Tritrichomonas</taxon>
    </lineage>
</organism>
<reference evidence="1" key="1">
    <citation type="submission" date="2016-10" db="EMBL/GenBank/DDBJ databases">
        <authorList>
            <person name="Benchimol M."/>
            <person name="Almeida L.G."/>
            <person name="Vasconcelos A.T."/>
            <person name="Perreira-Neves A."/>
            <person name="Rosa I.A."/>
            <person name="Tasca T."/>
            <person name="Bogo M.R."/>
            <person name="de Souza W."/>
        </authorList>
    </citation>
    <scope>NUCLEOTIDE SEQUENCE [LARGE SCALE GENOMIC DNA]</scope>
    <source>
        <strain evidence="1">K</strain>
    </source>
</reference>
<gene>
    <name evidence="1" type="ORF">TRFO_13160</name>
</gene>
<dbReference type="VEuPathDB" id="TrichDB:TRFO_13160"/>